<keyword evidence="2" id="KW-1185">Reference proteome</keyword>
<dbReference type="AlphaFoldDB" id="A0A182SY51"/>
<reference evidence="2" key="1">
    <citation type="submission" date="2013-09" db="EMBL/GenBank/DDBJ databases">
        <title>The Genome Sequence of Anopheles maculatus species B.</title>
        <authorList>
            <consortium name="The Broad Institute Genomics Platform"/>
            <person name="Neafsey D.E."/>
            <person name="Besansky N."/>
            <person name="Howell P."/>
            <person name="Walton C."/>
            <person name="Young S.K."/>
            <person name="Zeng Q."/>
            <person name="Gargeya S."/>
            <person name="Fitzgerald M."/>
            <person name="Haas B."/>
            <person name="Abouelleil A."/>
            <person name="Allen A.W."/>
            <person name="Alvarado L."/>
            <person name="Arachchi H.M."/>
            <person name="Berlin A.M."/>
            <person name="Chapman S.B."/>
            <person name="Gainer-Dewar J."/>
            <person name="Goldberg J."/>
            <person name="Griggs A."/>
            <person name="Gujja S."/>
            <person name="Hansen M."/>
            <person name="Howarth C."/>
            <person name="Imamovic A."/>
            <person name="Ireland A."/>
            <person name="Larimer J."/>
            <person name="McCowan C."/>
            <person name="Murphy C."/>
            <person name="Pearson M."/>
            <person name="Poon T.W."/>
            <person name="Priest M."/>
            <person name="Roberts A."/>
            <person name="Saif S."/>
            <person name="Shea T."/>
            <person name="Sisk P."/>
            <person name="Sykes S."/>
            <person name="Wortman J."/>
            <person name="Nusbaum C."/>
            <person name="Birren B."/>
        </authorList>
    </citation>
    <scope>NUCLEOTIDE SEQUENCE [LARGE SCALE GENOMIC DNA]</scope>
    <source>
        <strain evidence="2">maculatus3</strain>
    </source>
</reference>
<dbReference type="EnsemblMetazoa" id="AMAM015779-RA">
    <property type="protein sequence ID" value="AMAM015779-PA"/>
    <property type="gene ID" value="AMAM015779"/>
</dbReference>
<accession>A0A182SY51</accession>
<dbReference type="Proteomes" id="UP000075901">
    <property type="component" value="Unassembled WGS sequence"/>
</dbReference>
<reference evidence="1" key="2">
    <citation type="submission" date="2020-05" db="UniProtKB">
        <authorList>
            <consortium name="EnsemblMetazoa"/>
        </authorList>
    </citation>
    <scope>IDENTIFICATION</scope>
    <source>
        <strain evidence="1">maculatus3</strain>
    </source>
</reference>
<name>A0A182SY51_9DIPT</name>
<evidence type="ECO:0000313" key="2">
    <source>
        <dbReference type="Proteomes" id="UP000075901"/>
    </source>
</evidence>
<evidence type="ECO:0000313" key="1">
    <source>
        <dbReference type="EnsemblMetazoa" id="AMAM015779-PA"/>
    </source>
</evidence>
<protein>
    <submittedName>
        <fullName evidence="1">Uncharacterized protein</fullName>
    </submittedName>
</protein>
<proteinExistence type="predicted"/>
<organism evidence="1 2">
    <name type="scientific">Anopheles maculatus</name>
    <dbReference type="NCBI Taxonomy" id="74869"/>
    <lineage>
        <taxon>Eukaryota</taxon>
        <taxon>Metazoa</taxon>
        <taxon>Ecdysozoa</taxon>
        <taxon>Arthropoda</taxon>
        <taxon>Hexapoda</taxon>
        <taxon>Insecta</taxon>
        <taxon>Pterygota</taxon>
        <taxon>Neoptera</taxon>
        <taxon>Endopterygota</taxon>
        <taxon>Diptera</taxon>
        <taxon>Nematocera</taxon>
        <taxon>Culicoidea</taxon>
        <taxon>Culicidae</taxon>
        <taxon>Anophelinae</taxon>
        <taxon>Anopheles</taxon>
        <taxon>Anopheles maculatus group</taxon>
    </lineage>
</organism>
<sequence length="148" mass="17111">MEKIYTISKMLKFEHTWIVEPSAFETHCPCCEVTTGTTKWLLNCCTDGVGDRQCSECYGPYLILLSEQRKDAIISVYEEGAGRKVCLDKDRYRMESQTKLPLQILDSNDSIPVDLAAAAQHRMKRRKIITEIHFYENITMNYDVSYVL</sequence>
<dbReference type="VEuPathDB" id="VectorBase:AMAM015779"/>